<dbReference type="FunFam" id="1.10.10.10:FF:000001">
    <property type="entry name" value="LysR family transcriptional regulator"/>
    <property type="match status" value="1"/>
</dbReference>
<evidence type="ECO:0000313" key="7">
    <source>
        <dbReference type="Proteomes" id="UP000199766"/>
    </source>
</evidence>
<dbReference type="Gene3D" id="1.10.10.10">
    <property type="entry name" value="Winged helix-like DNA-binding domain superfamily/Winged helix DNA-binding domain"/>
    <property type="match status" value="1"/>
</dbReference>
<dbReference type="InterPro" id="IPR036388">
    <property type="entry name" value="WH-like_DNA-bd_sf"/>
</dbReference>
<accession>A0A1H9RUX5</accession>
<dbReference type="FunFam" id="3.40.190.290:FF:000001">
    <property type="entry name" value="Transcriptional regulator, LysR family"/>
    <property type="match status" value="1"/>
</dbReference>
<evidence type="ECO:0000256" key="1">
    <source>
        <dbReference type="ARBA" id="ARBA00009437"/>
    </source>
</evidence>
<evidence type="ECO:0000256" key="2">
    <source>
        <dbReference type="ARBA" id="ARBA00023015"/>
    </source>
</evidence>
<dbReference type="SUPFAM" id="SSF53850">
    <property type="entry name" value="Periplasmic binding protein-like II"/>
    <property type="match status" value="1"/>
</dbReference>
<dbReference type="InterPro" id="IPR000847">
    <property type="entry name" value="LysR_HTH_N"/>
</dbReference>
<name>A0A1H9RUX5_9BURK</name>
<proteinExistence type="inferred from homology"/>
<evidence type="ECO:0000256" key="4">
    <source>
        <dbReference type="ARBA" id="ARBA00023163"/>
    </source>
</evidence>
<reference evidence="6 7" key="1">
    <citation type="submission" date="2016-10" db="EMBL/GenBank/DDBJ databases">
        <authorList>
            <person name="de Groot N.N."/>
        </authorList>
    </citation>
    <scope>NUCLEOTIDE SEQUENCE [LARGE SCALE GENOMIC DNA]</scope>
    <source>
        <strain evidence="6 7">ATCC 35958</strain>
    </source>
</reference>
<organism evidence="6 7">
    <name type="scientific">Giesbergeria anulus</name>
    <dbReference type="NCBI Taxonomy" id="180197"/>
    <lineage>
        <taxon>Bacteria</taxon>
        <taxon>Pseudomonadati</taxon>
        <taxon>Pseudomonadota</taxon>
        <taxon>Betaproteobacteria</taxon>
        <taxon>Burkholderiales</taxon>
        <taxon>Comamonadaceae</taxon>
        <taxon>Giesbergeria</taxon>
    </lineage>
</organism>
<dbReference type="RefSeq" id="WP_091458980.1">
    <property type="nucleotide sequence ID" value="NZ_FOGD01000014.1"/>
</dbReference>
<dbReference type="OrthoDB" id="8705920at2"/>
<evidence type="ECO:0000313" key="6">
    <source>
        <dbReference type="EMBL" id="SER76602.1"/>
    </source>
</evidence>
<dbReference type="Pfam" id="PF00126">
    <property type="entry name" value="HTH_1"/>
    <property type="match status" value="1"/>
</dbReference>
<dbReference type="InterPro" id="IPR036390">
    <property type="entry name" value="WH_DNA-bd_sf"/>
</dbReference>
<gene>
    <name evidence="6" type="ORF">SAMN02982919_02979</name>
</gene>
<dbReference type="GO" id="GO:0003677">
    <property type="term" value="F:DNA binding"/>
    <property type="evidence" value="ECO:0007669"/>
    <property type="project" value="UniProtKB-KW"/>
</dbReference>
<dbReference type="InterPro" id="IPR005119">
    <property type="entry name" value="LysR_subst-bd"/>
</dbReference>
<comment type="similarity">
    <text evidence="1">Belongs to the LysR transcriptional regulatory family.</text>
</comment>
<dbReference type="Proteomes" id="UP000199766">
    <property type="component" value="Unassembled WGS sequence"/>
</dbReference>
<dbReference type="GO" id="GO:0003700">
    <property type="term" value="F:DNA-binding transcription factor activity"/>
    <property type="evidence" value="ECO:0007669"/>
    <property type="project" value="InterPro"/>
</dbReference>
<dbReference type="CDD" id="cd08422">
    <property type="entry name" value="PBP2_CrgA_like"/>
    <property type="match status" value="1"/>
</dbReference>
<dbReference type="InterPro" id="IPR058163">
    <property type="entry name" value="LysR-type_TF_proteobact-type"/>
</dbReference>
<dbReference type="Gene3D" id="3.40.190.290">
    <property type="match status" value="1"/>
</dbReference>
<dbReference type="Pfam" id="PF03466">
    <property type="entry name" value="LysR_substrate"/>
    <property type="match status" value="1"/>
</dbReference>
<keyword evidence="7" id="KW-1185">Reference proteome</keyword>
<dbReference type="AlphaFoldDB" id="A0A1H9RUX5"/>
<protein>
    <submittedName>
        <fullName evidence="6">DNA-binding transcriptional regulator, LysR family</fullName>
    </submittedName>
</protein>
<dbReference type="PANTHER" id="PTHR30537">
    <property type="entry name" value="HTH-TYPE TRANSCRIPTIONAL REGULATOR"/>
    <property type="match status" value="1"/>
</dbReference>
<keyword evidence="3 6" id="KW-0238">DNA-binding</keyword>
<keyword evidence="2" id="KW-0805">Transcription regulation</keyword>
<feature type="domain" description="HTH lysR-type" evidence="5">
    <location>
        <begin position="1"/>
        <end position="59"/>
    </location>
</feature>
<dbReference type="EMBL" id="FOGD01000014">
    <property type="protein sequence ID" value="SER76602.1"/>
    <property type="molecule type" value="Genomic_DNA"/>
</dbReference>
<dbReference type="PANTHER" id="PTHR30537:SF5">
    <property type="entry name" value="HTH-TYPE TRANSCRIPTIONAL ACTIVATOR TTDR-RELATED"/>
    <property type="match status" value="1"/>
</dbReference>
<keyword evidence="4" id="KW-0804">Transcription</keyword>
<dbReference type="PROSITE" id="PS50931">
    <property type="entry name" value="HTH_LYSR"/>
    <property type="match status" value="1"/>
</dbReference>
<sequence>MDKLKAFESFVSVATRGSLTAAARAAGVAPAIMGRRLDALEAHLGVKLLVRTTRRLSLTTEGSAFLEDCQRLLAEVAHAEASVSAGGIQASGHLRVTAPAGFGRRHVAPLVPRFHAEHPEVRISLNLSDRVIDLAAEGFDCAVRVGDLPDSSLVSVRIADNRRLCVAAPSYLQRRGTPQHPSELAGHDCLVLSSGASQTRGWAFRLPTEGDGQQVVHFRPAGPLDCSDGQVLYDWCLAGYGIAWRSTWEVEAEIASGQLLPVLEGFAAPPNGIYAVFPHAKHLPLRVRLWIDYLKHHYRQPGFWQAGVGRASF</sequence>
<evidence type="ECO:0000256" key="3">
    <source>
        <dbReference type="ARBA" id="ARBA00023125"/>
    </source>
</evidence>
<evidence type="ECO:0000259" key="5">
    <source>
        <dbReference type="PROSITE" id="PS50931"/>
    </source>
</evidence>
<dbReference type="SUPFAM" id="SSF46785">
    <property type="entry name" value="Winged helix' DNA-binding domain"/>
    <property type="match status" value="1"/>
</dbReference>
<dbReference type="STRING" id="180197.SAMN02982919_02979"/>